<evidence type="ECO:0000256" key="5">
    <source>
        <dbReference type="ARBA" id="ARBA00022882"/>
    </source>
</evidence>
<evidence type="ECO:0000256" key="12">
    <source>
        <dbReference type="RuleBase" id="RU003822"/>
    </source>
</evidence>
<evidence type="ECO:0000256" key="7">
    <source>
        <dbReference type="ARBA" id="ARBA00022989"/>
    </source>
</evidence>
<evidence type="ECO:0000256" key="14">
    <source>
        <dbReference type="SAM" id="Phobius"/>
    </source>
</evidence>
<dbReference type="PANTHER" id="PTHR11767">
    <property type="entry name" value="INWARD RECTIFIER POTASSIUM CHANNEL"/>
    <property type="match status" value="1"/>
</dbReference>
<dbReference type="GO" id="GO:0007399">
    <property type="term" value="P:nervous system development"/>
    <property type="evidence" value="ECO:0007669"/>
    <property type="project" value="UniProtKB-ARBA"/>
</dbReference>
<keyword evidence="5 12" id="KW-0851">Voltage-gated channel</keyword>
<evidence type="ECO:0000259" key="15">
    <source>
        <dbReference type="Pfam" id="PF01007"/>
    </source>
</evidence>
<dbReference type="STRING" id="7998.ENSIPUP00000013327"/>
<evidence type="ECO:0000313" key="18">
    <source>
        <dbReference type="RefSeq" id="XP_047011169.1"/>
    </source>
</evidence>
<comment type="subcellular location">
    <subcellularLocation>
        <location evidence="1 12">Membrane</location>
        <topology evidence="1 12">Multi-pass membrane protein</topology>
    </subcellularLocation>
</comment>
<dbReference type="InterPro" id="IPR014756">
    <property type="entry name" value="Ig_E-set"/>
</dbReference>
<proteinExistence type="inferred from homology"/>
<dbReference type="PANTHER" id="PTHR11767:SF6">
    <property type="entry name" value="ATP-SENSITIVE INWARD RECTIFIER POTASSIUM CHANNEL 1"/>
    <property type="match status" value="1"/>
</dbReference>
<dbReference type="InterPro" id="IPR041647">
    <property type="entry name" value="IRK_C"/>
</dbReference>
<dbReference type="GeneTree" id="ENSGT01140000282491"/>
<dbReference type="PRINTS" id="PR01320">
    <property type="entry name" value="KIRCHANNEL"/>
</dbReference>
<name>A0A2D0QUR6_ICTPU</name>
<reference evidence="17" key="1">
    <citation type="journal article" date="2016" name="Nat. Commun.">
        <title>The channel catfish genome sequence provides insights into the evolution of scale formation in teleosts.</title>
        <authorList>
            <person name="Liu Z."/>
            <person name="Liu S."/>
            <person name="Yao J."/>
            <person name="Bao L."/>
            <person name="Zhang J."/>
            <person name="Li Y."/>
            <person name="Jiang C."/>
            <person name="Sun L."/>
            <person name="Wang R."/>
            <person name="Zhang Y."/>
            <person name="Zhou T."/>
            <person name="Zeng Q."/>
            <person name="Fu Q."/>
            <person name="Gao S."/>
            <person name="Li N."/>
            <person name="Koren S."/>
            <person name="Jiang Y."/>
            <person name="Zimin A."/>
            <person name="Xu P."/>
            <person name="Phillippy A.M."/>
            <person name="Geng X."/>
            <person name="Song L."/>
            <person name="Sun F."/>
            <person name="Li C."/>
            <person name="Wang X."/>
            <person name="Chen A."/>
            <person name="Jin Y."/>
            <person name="Yuan Z."/>
            <person name="Yang Y."/>
            <person name="Tan S."/>
            <person name="Peatman E."/>
            <person name="Lu J."/>
            <person name="Qin Z."/>
            <person name="Dunham R."/>
            <person name="Li Z."/>
            <person name="Sonstegard T."/>
            <person name="Feng J."/>
            <person name="Danzmann R.G."/>
            <person name="Schroeder S."/>
            <person name="Scheffler B."/>
            <person name="Duke M.V."/>
            <person name="Ballard L."/>
            <person name="Kucuktas H."/>
            <person name="Kaltenboeck L."/>
            <person name="Liu H."/>
            <person name="Armbruster J."/>
            <person name="Xie Y."/>
            <person name="Kirby M.L."/>
            <person name="Tian Y."/>
            <person name="Flanagan M.E."/>
            <person name="Mu W."/>
            <person name="Waldbieser G.C."/>
        </authorList>
    </citation>
    <scope>NUCLEOTIDE SEQUENCE [LARGE SCALE GENOMIC DNA]</scope>
    <source>
        <strain evidence="17">SDA103</strain>
    </source>
</reference>
<comment type="similarity">
    <text evidence="12">Belongs to the inward rectifier-type potassium channel (TC 1.A.2.1) family.</text>
</comment>
<evidence type="ECO:0000256" key="13">
    <source>
        <dbReference type="SAM" id="MobiDB-lite"/>
    </source>
</evidence>
<evidence type="ECO:0000256" key="6">
    <source>
        <dbReference type="ARBA" id="ARBA00022958"/>
    </source>
</evidence>
<organism evidence="17 18">
    <name type="scientific">Ictalurus punctatus</name>
    <name type="common">Channel catfish</name>
    <name type="synonym">Silurus punctatus</name>
    <dbReference type="NCBI Taxonomy" id="7998"/>
    <lineage>
        <taxon>Eukaryota</taxon>
        <taxon>Metazoa</taxon>
        <taxon>Chordata</taxon>
        <taxon>Craniata</taxon>
        <taxon>Vertebrata</taxon>
        <taxon>Euteleostomi</taxon>
        <taxon>Actinopterygii</taxon>
        <taxon>Neopterygii</taxon>
        <taxon>Teleostei</taxon>
        <taxon>Ostariophysi</taxon>
        <taxon>Siluriformes</taxon>
        <taxon>Ictaluridae</taxon>
        <taxon>Ictalurus</taxon>
    </lineage>
</organism>
<evidence type="ECO:0000313" key="17">
    <source>
        <dbReference type="Proteomes" id="UP000221080"/>
    </source>
</evidence>
<gene>
    <name evidence="18 19" type="primary">LOC124628095</name>
</gene>
<feature type="region of interest" description="Disordered" evidence="13">
    <location>
        <begin position="347"/>
        <end position="373"/>
    </location>
</feature>
<reference evidence="18 19" key="2">
    <citation type="submission" date="2025-04" db="UniProtKB">
        <authorList>
            <consortium name="RefSeq"/>
        </authorList>
    </citation>
    <scope>IDENTIFICATION</scope>
    <source>
        <tissue evidence="18 19">Blood</tissue>
    </source>
</reference>
<dbReference type="OrthoDB" id="273257at2759"/>
<dbReference type="GO" id="GO:0005886">
    <property type="term" value="C:plasma membrane"/>
    <property type="evidence" value="ECO:0007669"/>
    <property type="project" value="TreeGrafter"/>
</dbReference>
<evidence type="ECO:0000256" key="9">
    <source>
        <dbReference type="ARBA" id="ARBA00023136"/>
    </source>
</evidence>
<evidence type="ECO:0000259" key="16">
    <source>
        <dbReference type="Pfam" id="PF17655"/>
    </source>
</evidence>
<evidence type="ECO:0000256" key="1">
    <source>
        <dbReference type="ARBA" id="ARBA00004141"/>
    </source>
</evidence>
<dbReference type="InterPro" id="IPR016449">
    <property type="entry name" value="K_chnl_inward-rec_Kir"/>
</dbReference>
<evidence type="ECO:0000256" key="2">
    <source>
        <dbReference type="ARBA" id="ARBA00022448"/>
    </source>
</evidence>
<dbReference type="KEGG" id="ipu:124628095"/>
<dbReference type="GO" id="GO:1990573">
    <property type="term" value="P:potassium ion import across plasma membrane"/>
    <property type="evidence" value="ECO:0007669"/>
    <property type="project" value="InterPro"/>
</dbReference>
<dbReference type="Gene3D" id="2.60.40.1400">
    <property type="entry name" value="G protein-activated inward rectifier potassium channel 1"/>
    <property type="match status" value="1"/>
</dbReference>
<feature type="domain" description="Potassium channel inwardly rectifying transmembrane" evidence="15">
    <location>
        <begin position="24"/>
        <end position="165"/>
    </location>
</feature>
<dbReference type="PRINTS" id="PR01321">
    <property type="entry name" value="KIR11CHANNEL"/>
</dbReference>
<dbReference type="Pfam" id="PF01007">
    <property type="entry name" value="IRK"/>
    <property type="match status" value="1"/>
</dbReference>
<dbReference type="FunFam" id="2.60.40.1400:FF:000002">
    <property type="entry name" value="ATP-sensitive inward rectifier potassium channel 1"/>
    <property type="match status" value="1"/>
</dbReference>
<keyword evidence="7 14" id="KW-1133">Transmembrane helix</keyword>
<dbReference type="SUPFAM" id="SSF81296">
    <property type="entry name" value="E set domains"/>
    <property type="match status" value="1"/>
</dbReference>
<dbReference type="InterPro" id="IPR040445">
    <property type="entry name" value="Kir_TM"/>
</dbReference>
<keyword evidence="2 12" id="KW-0813">Transport</keyword>
<dbReference type="PIRSF" id="PIRSF005465">
    <property type="entry name" value="GIRK_kir"/>
    <property type="match status" value="1"/>
</dbReference>
<keyword evidence="8 12" id="KW-0406">Ion transport</keyword>
<dbReference type="OMA" id="ETQMSIG"/>
<dbReference type="SUPFAM" id="SSF81324">
    <property type="entry name" value="Voltage-gated potassium channels"/>
    <property type="match status" value="1"/>
</dbReference>
<dbReference type="Pfam" id="PF17655">
    <property type="entry name" value="IRK_C"/>
    <property type="match status" value="1"/>
</dbReference>
<dbReference type="GO" id="GO:0015272">
    <property type="term" value="F:ATP-activated inward rectifier potassium channel activity"/>
    <property type="evidence" value="ECO:0007669"/>
    <property type="project" value="TreeGrafter"/>
</dbReference>
<keyword evidence="4 12" id="KW-0812">Transmembrane</keyword>
<keyword evidence="17" id="KW-1185">Reference proteome</keyword>
<keyword evidence="9 14" id="KW-0472">Membrane</keyword>
<feature type="transmembrane region" description="Helical" evidence="14">
    <location>
        <begin position="60"/>
        <end position="83"/>
    </location>
</feature>
<dbReference type="GO" id="GO:0034702">
    <property type="term" value="C:monoatomic ion channel complex"/>
    <property type="evidence" value="ECO:0007669"/>
    <property type="project" value="UniProtKB-KW"/>
</dbReference>
<dbReference type="GeneID" id="124628095"/>
<keyword evidence="3 12" id="KW-0633">Potassium transport</keyword>
<dbReference type="RefSeq" id="XP_047011169.1">
    <property type="nucleotide sequence ID" value="XM_047155213.2"/>
</dbReference>
<evidence type="ECO:0000256" key="10">
    <source>
        <dbReference type="ARBA" id="ARBA00023303"/>
    </source>
</evidence>
<dbReference type="Gene3D" id="1.10.287.70">
    <property type="match status" value="1"/>
</dbReference>
<dbReference type="Proteomes" id="UP000221080">
    <property type="component" value="Chromosome 4"/>
</dbReference>
<feature type="domain" description="Inward rectifier potassium channel C-terminal" evidence="16">
    <location>
        <begin position="173"/>
        <end position="341"/>
    </location>
</feature>
<accession>A0A2D0QUR6</accession>
<dbReference type="InterPro" id="IPR003268">
    <property type="entry name" value="K_chnl_inward-rec_Kir1.1"/>
</dbReference>
<dbReference type="GO" id="GO:0034765">
    <property type="term" value="P:regulation of monoatomic ion transmembrane transport"/>
    <property type="evidence" value="ECO:0007669"/>
    <property type="project" value="InterPro"/>
</dbReference>
<evidence type="ECO:0000256" key="4">
    <source>
        <dbReference type="ARBA" id="ARBA00022692"/>
    </source>
</evidence>
<evidence type="ECO:0000256" key="11">
    <source>
        <dbReference type="ARBA" id="ARBA00034430"/>
    </source>
</evidence>
<protein>
    <submittedName>
        <fullName evidence="18 19">ATP-sensitive inward rectifier potassium channel 1</fullName>
    </submittedName>
</protein>
<feature type="transmembrane region" description="Helical" evidence="14">
    <location>
        <begin position="137"/>
        <end position="161"/>
    </location>
</feature>
<evidence type="ECO:0000256" key="3">
    <source>
        <dbReference type="ARBA" id="ARBA00022538"/>
    </source>
</evidence>
<dbReference type="InterPro" id="IPR013518">
    <property type="entry name" value="K_chnl_inward-rec_Kir_cyto"/>
</dbReference>
<comment type="catalytic activity">
    <reaction evidence="11">
        <text>K(+)(in) = K(+)(out)</text>
        <dbReference type="Rhea" id="RHEA:29463"/>
        <dbReference type="ChEBI" id="CHEBI:29103"/>
    </reaction>
</comment>
<dbReference type="AlphaFoldDB" id="A0A2D0QUR6"/>
<dbReference type="RefSeq" id="XP_047011170.1">
    <property type="nucleotide sequence ID" value="XM_047155214.2"/>
</dbReference>
<keyword evidence="6 12" id="KW-0630">Potassium</keyword>
<evidence type="ECO:0000313" key="19">
    <source>
        <dbReference type="RefSeq" id="XP_047011170.1"/>
    </source>
</evidence>
<sequence>MACPFPQLLREYLAYRRIQRNRVVTKDGHCNIAYGSVRHSQFFIYFLDLWTTLMDMRWRYVIFLFGASFVFGWFFFGLFWYWAAFANGDLYWQNPSDDHQPCVENVFDMTGAFLQSIETQMSIGYGYRQITPFCPSVLTIFTIEAVFGTVIICFWCGVIMTKVARGKKRAKTISFSQMAVISSKKDNLCLQIRVANMRKSLMIGSQIYGKLLKTTVTPEGETIIMDQIRIDFTVDAGKDNLFFVCPLTLYHIIDQSSPFFQMTVDTLHQQEFELVVFLDGTAESTSFSCQVRTSYLPKEIMWGYQFLPIISRSKEGKYHVDFSNFAKVAPVDTAPCASHYAKSPDSFSPYNTPTDSDRLQEMEVKDQSSATNM</sequence>
<evidence type="ECO:0000256" key="8">
    <source>
        <dbReference type="ARBA" id="ARBA00023065"/>
    </source>
</evidence>
<keyword evidence="10 12" id="KW-0407">Ion channel</keyword>
<feature type="compositionally biased region" description="Basic and acidic residues" evidence="13">
    <location>
        <begin position="355"/>
        <end position="366"/>
    </location>
</feature>